<comment type="caution">
    <text evidence="1">The sequence shown here is derived from an EMBL/GenBank/DDBJ whole genome shotgun (WGS) entry which is preliminary data.</text>
</comment>
<organism evidence="1 2">
    <name type="scientific">Diploptera punctata</name>
    <name type="common">Pacific beetle cockroach</name>
    <dbReference type="NCBI Taxonomy" id="6984"/>
    <lineage>
        <taxon>Eukaryota</taxon>
        <taxon>Metazoa</taxon>
        <taxon>Ecdysozoa</taxon>
        <taxon>Arthropoda</taxon>
        <taxon>Hexapoda</taxon>
        <taxon>Insecta</taxon>
        <taxon>Pterygota</taxon>
        <taxon>Neoptera</taxon>
        <taxon>Polyneoptera</taxon>
        <taxon>Dictyoptera</taxon>
        <taxon>Blattodea</taxon>
        <taxon>Blaberoidea</taxon>
        <taxon>Blaberidae</taxon>
        <taxon>Diplopterinae</taxon>
        <taxon>Diploptera</taxon>
    </lineage>
</organism>
<protein>
    <submittedName>
        <fullName evidence="1">Uncharacterized protein</fullName>
    </submittedName>
</protein>
<feature type="non-terminal residue" evidence="1">
    <location>
        <position position="1"/>
    </location>
</feature>
<feature type="non-terminal residue" evidence="1">
    <location>
        <position position="150"/>
    </location>
</feature>
<dbReference type="AlphaFoldDB" id="A0AAD8A533"/>
<evidence type="ECO:0000313" key="1">
    <source>
        <dbReference type="EMBL" id="KAJ9592624.1"/>
    </source>
</evidence>
<accession>A0AAD8A533</accession>
<name>A0AAD8A533_DIPPU</name>
<sequence length="150" mass="17563">SSFLTLSSLLRYNLFNLYIQCLDFYVTLNFRTRSINMPESPSGRPKSLKQTHKNLGDELQESCYWRFSGHNIKKIVVRLLMAPSTSEEKKIYNDVDHHDSPLQDSEGYQFELRDLHFMYGKANGSLRSLHHVSRPRTIRTVDMEEEVLAH</sequence>
<reference evidence="1" key="2">
    <citation type="submission" date="2023-05" db="EMBL/GenBank/DDBJ databases">
        <authorList>
            <person name="Fouks B."/>
        </authorList>
    </citation>
    <scope>NUCLEOTIDE SEQUENCE</scope>
    <source>
        <strain evidence="1">Stay&amp;Tobe</strain>
        <tissue evidence="1">Testes</tissue>
    </source>
</reference>
<keyword evidence="2" id="KW-1185">Reference proteome</keyword>
<dbReference type="Proteomes" id="UP001233999">
    <property type="component" value="Unassembled WGS sequence"/>
</dbReference>
<proteinExistence type="predicted"/>
<reference evidence="1" key="1">
    <citation type="journal article" date="2023" name="IScience">
        <title>Live-bearing cockroach genome reveals convergent evolutionary mechanisms linked to viviparity in insects and beyond.</title>
        <authorList>
            <person name="Fouks B."/>
            <person name="Harrison M.C."/>
            <person name="Mikhailova A.A."/>
            <person name="Marchal E."/>
            <person name="English S."/>
            <person name="Carruthers M."/>
            <person name="Jennings E.C."/>
            <person name="Chiamaka E.L."/>
            <person name="Frigard R.A."/>
            <person name="Pippel M."/>
            <person name="Attardo G.M."/>
            <person name="Benoit J.B."/>
            <person name="Bornberg-Bauer E."/>
            <person name="Tobe S.S."/>
        </authorList>
    </citation>
    <scope>NUCLEOTIDE SEQUENCE</scope>
    <source>
        <strain evidence="1">Stay&amp;Tobe</strain>
    </source>
</reference>
<dbReference type="EMBL" id="JASPKZ010003823">
    <property type="protein sequence ID" value="KAJ9592624.1"/>
    <property type="molecule type" value="Genomic_DNA"/>
</dbReference>
<evidence type="ECO:0000313" key="2">
    <source>
        <dbReference type="Proteomes" id="UP001233999"/>
    </source>
</evidence>
<gene>
    <name evidence="1" type="ORF">L9F63_015706</name>
</gene>